<evidence type="ECO:0000313" key="2">
    <source>
        <dbReference type="Proteomes" id="UP001489719"/>
    </source>
</evidence>
<keyword evidence="2" id="KW-1185">Reference proteome</keyword>
<accession>A0ACC3TLW4</accession>
<protein>
    <submittedName>
        <fullName evidence="1">Uncharacterized protein</fullName>
    </submittedName>
</protein>
<organism evidence="1 2">
    <name type="scientific">Lipomyces orientalis</name>
    <dbReference type="NCBI Taxonomy" id="1233043"/>
    <lineage>
        <taxon>Eukaryota</taxon>
        <taxon>Fungi</taxon>
        <taxon>Dikarya</taxon>
        <taxon>Ascomycota</taxon>
        <taxon>Saccharomycotina</taxon>
        <taxon>Lipomycetes</taxon>
        <taxon>Lipomycetales</taxon>
        <taxon>Lipomycetaceae</taxon>
        <taxon>Lipomyces</taxon>
    </lineage>
</organism>
<name>A0ACC3TLW4_9ASCO</name>
<dbReference type="Proteomes" id="UP001489719">
    <property type="component" value="Unassembled WGS sequence"/>
</dbReference>
<reference evidence="2" key="1">
    <citation type="journal article" date="2024" name="Front. Bioeng. Biotechnol.">
        <title>Genome-scale model development and genomic sequencing of the oleaginous clade Lipomyces.</title>
        <authorList>
            <person name="Czajka J.J."/>
            <person name="Han Y."/>
            <person name="Kim J."/>
            <person name="Mondo S.J."/>
            <person name="Hofstad B.A."/>
            <person name="Robles A."/>
            <person name="Haridas S."/>
            <person name="Riley R."/>
            <person name="LaButti K."/>
            <person name="Pangilinan J."/>
            <person name="Andreopoulos W."/>
            <person name="Lipzen A."/>
            <person name="Yan J."/>
            <person name="Wang M."/>
            <person name="Ng V."/>
            <person name="Grigoriev I.V."/>
            <person name="Spatafora J.W."/>
            <person name="Magnuson J.K."/>
            <person name="Baker S.E."/>
            <person name="Pomraning K.R."/>
        </authorList>
    </citation>
    <scope>NUCLEOTIDE SEQUENCE [LARGE SCALE GENOMIC DNA]</scope>
    <source>
        <strain evidence="2">CBS 10300</strain>
    </source>
</reference>
<dbReference type="EMBL" id="MU970081">
    <property type="protein sequence ID" value="KAK9322205.1"/>
    <property type="molecule type" value="Genomic_DNA"/>
</dbReference>
<comment type="caution">
    <text evidence="1">The sequence shown here is derived from an EMBL/GenBank/DDBJ whole genome shotgun (WGS) entry which is preliminary data.</text>
</comment>
<evidence type="ECO:0000313" key="1">
    <source>
        <dbReference type="EMBL" id="KAK9322205.1"/>
    </source>
</evidence>
<proteinExistence type="predicted"/>
<sequence length="310" mass="34366">MADNYAYFLPRSGVYSQPGAIGGDPAYVGASKSVSEIDMDAIFSGQYQNRTATSMAASWNAPGSMPAGQQQHQLSYPESAKVEFAEDAVMFNAPVAAVSSDSQSMSPDSNDGVFVPLPPPQQQQQQQQWSDNGEDEKLNDADDLQSKRKAQNRAAQRAFRERREKHVRELQEKLEQAEKSAKDVEHENARLKKELEWYQAENKNLKEAARVTSVSEFNNGRPTKVVFPELKGGANVEDQQEHQVPQTSADTAFLDPSQIWDRLKEHPRADVIDIHDVMKQLMSKAQCGGHGPIFSITDVDQAIAAASFEL</sequence>
<gene>
    <name evidence="1" type="ORF">V1517DRAFT_324023</name>
</gene>